<dbReference type="EMBL" id="JAGPNK010000011">
    <property type="protein sequence ID" value="KAH7311323.1"/>
    <property type="molecule type" value="Genomic_DNA"/>
</dbReference>
<evidence type="ECO:0000313" key="2">
    <source>
        <dbReference type="EMBL" id="KAH7311323.1"/>
    </source>
</evidence>
<reference evidence="2" key="1">
    <citation type="journal article" date="2021" name="Nat. Commun.">
        <title>Genetic determinants of endophytism in the Arabidopsis root mycobiome.</title>
        <authorList>
            <person name="Mesny F."/>
            <person name="Miyauchi S."/>
            <person name="Thiergart T."/>
            <person name="Pickel B."/>
            <person name="Atanasova L."/>
            <person name="Karlsson M."/>
            <person name="Huettel B."/>
            <person name="Barry K.W."/>
            <person name="Haridas S."/>
            <person name="Chen C."/>
            <person name="Bauer D."/>
            <person name="Andreopoulos W."/>
            <person name="Pangilinan J."/>
            <person name="LaButti K."/>
            <person name="Riley R."/>
            <person name="Lipzen A."/>
            <person name="Clum A."/>
            <person name="Drula E."/>
            <person name="Henrissat B."/>
            <person name="Kohler A."/>
            <person name="Grigoriev I.V."/>
            <person name="Martin F.M."/>
            <person name="Hacquard S."/>
        </authorList>
    </citation>
    <scope>NUCLEOTIDE SEQUENCE</scope>
    <source>
        <strain evidence="2">MPI-CAGE-CH-0235</strain>
    </source>
</reference>
<feature type="domain" description="DUF7708" evidence="1">
    <location>
        <begin position="82"/>
        <end position="227"/>
    </location>
</feature>
<sequence length="534" mass="60118">MSSISSLSQWYSIESGVSSGSSPPVAAKAFQSALGHFKQGGVRNVSMNDALNRLHTKEDLHTYLHDLSQSLLPRHSSSKAVQWLRKAAEKIDYYSNVLDVLVQHHPEYVALVWGAMKFLFTGVVNYEQTVKTLAKSFSQIADHLPQVELASELYPTVRMQAAVERLYSYLVEFLVTAHSWCKESRLKRSLHAITSPPELQYKGILEQISEASRHISNLAVTGSQVELRVMHETLDLIKKQMGLSDLAIKELVTAVHALKSTQESALVDTNRRISGLHLSQVLSSMSLSFDDPQDTLAQHISQQKRRASARIPLSTNDFWSSPKLVHWSQPDRPSLSVITGGVAARFIIQDFGLNVIKTLAKNEVAHIFALTSPWSKTERPLLTTSSLLKFLAYQVLCLNTQRDVAITTEKDISRLYHQLQTASTNEQCLNLVDSVIESIPGDLYIVLDMECLGFLDEDYGSGFLQSLAIWIKSRPDTKKPRVKILLLVYSPQWFRCLPESILPFIVQVKTMRRPTNRSTYARPKSIHPIRARPF</sequence>
<evidence type="ECO:0000313" key="3">
    <source>
        <dbReference type="Proteomes" id="UP000813444"/>
    </source>
</evidence>
<protein>
    <recommendedName>
        <fullName evidence="1">DUF7708 domain-containing protein</fullName>
    </recommendedName>
</protein>
<keyword evidence="3" id="KW-1185">Reference proteome</keyword>
<name>A0A8K0SP78_9HYPO</name>
<gene>
    <name evidence="2" type="ORF">B0I35DRAFT_437900</name>
</gene>
<dbReference type="Proteomes" id="UP000813444">
    <property type="component" value="Unassembled WGS sequence"/>
</dbReference>
<accession>A0A8K0SP78</accession>
<dbReference type="Pfam" id="PF24809">
    <property type="entry name" value="DUF7708"/>
    <property type="match status" value="1"/>
</dbReference>
<dbReference type="OrthoDB" id="61900at2759"/>
<comment type="caution">
    <text evidence="2">The sequence shown here is derived from an EMBL/GenBank/DDBJ whole genome shotgun (WGS) entry which is preliminary data.</text>
</comment>
<proteinExistence type="predicted"/>
<evidence type="ECO:0000259" key="1">
    <source>
        <dbReference type="Pfam" id="PF24809"/>
    </source>
</evidence>
<organism evidence="2 3">
    <name type="scientific">Stachybotrys elegans</name>
    <dbReference type="NCBI Taxonomy" id="80388"/>
    <lineage>
        <taxon>Eukaryota</taxon>
        <taxon>Fungi</taxon>
        <taxon>Dikarya</taxon>
        <taxon>Ascomycota</taxon>
        <taxon>Pezizomycotina</taxon>
        <taxon>Sordariomycetes</taxon>
        <taxon>Hypocreomycetidae</taxon>
        <taxon>Hypocreales</taxon>
        <taxon>Stachybotryaceae</taxon>
        <taxon>Stachybotrys</taxon>
    </lineage>
</organism>
<dbReference type="AlphaFoldDB" id="A0A8K0SP78"/>
<dbReference type="InterPro" id="IPR056125">
    <property type="entry name" value="DUF7708"/>
</dbReference>